<dbReference type="Proteomes" id="UP000003490">
    <property type="component" value="Unassembled WGS sequence"/>
</dbReference>
<organism evidence="1 2">
    <name type="scientific">[Clostridium] leptum DSM 753</name>
    <dbReference type="NCBI Taxonomy" id="428125"/>
    <lineage>
        <taxon>Bacteria</taxon>
        <taxon>Bacillati</taxon>
        <taxon>Bacillota</taxon>
        <taxon>Clostridia</taxon>
        <taxon>Eubacteriales</taxon>
        <taxon>Oscillospiraceae</taxon>
        <taxon>Oscillospiraceae incertae sedis</taxon>
    </lineage>
</organism>
<reference evidence="1 2" key="1">
    <citation type="submission" date="2007-08" db="EMBL/GenBank/DDBJ databases">
        <title>Draft genome sequence of Clostridium leptum (DSM 753).</title>
        <authorList>
            <person name="Sudarsanam P."/>
            <person name="Ley R."/>
            <person name="Guruge J."/>
            <person name="Turnbaugh P.J."/>
            <person name="Mahowald M."/>
            <person name="Liep D."/>
            <person name="Gordon J."/>
        </authorList>
    </citation>
    <scope>NUCLEOTIDE SEQUENCE [LARGE SCALE GENOMIC DNA]</scope>
    <source>
        <strain evidence="1 2">DSM 753</strain>
    </source>
</reference>
<dbReference type="HOGENOM" id="CLU_3024003_0_0_9"/>
<comment type="caution">
    <text evidence="1">The sequence shown here is derived from an EMBL/GenBank/DDBJ whole genome shotgun (WGS) entry which is preliminary data.</text>
</comment>
<dbReference type="EMBL" id="ABCB02000019">
    <property type="protein sequence ID" value="EDO60640.1"/>
    <property type="molecule type" value="Genomic_DNA"/>
</dbReference>
<sequence length="55" mass="6488">MKSTLYRKKRRAKTAFLHHSRRAVFVLRYSVKRLTDQTLKTLPEQGCSKEKAHDA</sequence>
<gene>
    <name evidence="1" type="ORF">CLOLEP_02236</name>
</gene>
<evidence type="ECO:0000313" key="2">
    <source>
        <dbReference type="Proteomes" id="UP000003490"/>
    </source>
</evidence>
<name>A7VUJ0_9FIRM</name>
<accession>A7VUJ0</accession>
<proteinExistence type="predicted"/>
<dbReference type="AlphaFoldDB" id="A7VUJ0"/>
<protein>
    <submittedName>
        <fullName evidence="1">Uncharacterized protein</fullName>
    </submittedName>
</protein>
<evidence type="ECO:0000313" key="1">
    <source>
        <dbReference type="EMBL" id="EDO60640.1"/>
    </source>
</evidence>
<reference evidence="1 2" key="2">
    <citation type="submission" date="2007-08" db="EMBL/GenBank/DDBJ databases">
        <authorList>
            <person name="Fulton L."/>
            <person name="Clifton S."/>
            <person name="Fulton B."/>
            <person name="Xu J."/>
            <person name="Minx P."/>
            <person name="Pepin K.H."/>
            <person name="Johnson M."/>
            <person name="Thiruvilangam P."/>
            <person name="Bhonagiri V."/>
            <person name="Nash W.E."/>
            <person name="Wang C."/>
            <person name="Mardis E.R."/>
            <person name="Wilson R.K."/>
        </authorList>
    </citation>
    <scope>NUCLEOTIDE SEQUENCE [LARGE SCALE GENOMIC DNA]</scope>
    <source>
        <strain evidence="1 2">DSM 753</strain>
    </source>
</reference>